<comment type="caution">
    <text evidence="1">The sequence shown here is derived from an EMBL/GenBank/DDBJ whole genome shotgun (WGS) entry which is preliminary data.</text>
</comment>
<gene>
    <name evidence="1" type="ORF">AVEN_69091_1</name>
</gene>
<dbReference type="Gene3D" id="3.30.420.10">
    <property type="entry name" value="Ribonuclease H-like superfamily/Ribonuclease H"/>
    <property type="match status" value="1"/>
</dbReference>
<dbReference type="EMBL" id="BGPR01019191">
    <property type="protein sequence ID" value="GBN81236.1"/>
    <property type="molecule type" value="Genomic_DNA"/>
</dbReference>
<evidence type="ECO:0000313" key="2">
    <source>
        <dbReference type="Proteomes" id="UP000499080"/>
    </source>
</evidence>
<dbReference type="PANTHER" id="PTHR47326">
    <property type="entry name" value="TRANSPOSABLE ELEMENT TC3 TRANSPOSASE-LIKE PROTEIN"/>
    <property type="match status" value="1"/>
</dbReference>
<accession>A0A4Y2S0W7</accession>
<reference evidence="1 2" key="1">
    <citation type="journal article" date="2019" name="Sci. Rep.">
        <title>Orb-weaving spider Araneus ventricosus genome elucidates the spidroin gene catalogue.</title>
        <authorList>
            <person name="Kono N."/>
            <person name="Nakamura H."/>
            <person name="Ohtoshi R."/>
            <person name="Moran D.A.P."/>
            <person name="Shinohara A."/>
            <person name="Yoshida Y."/>
            <person name="Fujiwara M."/>
            <person name="Mori M."/>
            <person name="Tomita M."/>
            <person name="Arakawa K."/>
        </authorList>
    </citation>
    <scope>NUCLEOTIDE SEQUENCE [LARGE SCALE GENOMIC DNA]</scope>
</reference>
<evidence type="ECO:0000313" key="1">
    <source>
        <dbReference type="EMBL" id="GBN81236.1"/>
    </source>
</evidence>
<sequence>MCNYVNPALQLRAPVGSTIFIPVKRLLSMQFGNDRIISLHFLTNWPPRQPDLNSFDLLLWVYMKHAVFNGPIANLAEFKARIALHIHNISTDPFRSVVEHAIFRFKLVSEDGGQHIRHCLSKYRDH</sequence>
<organism evidence="1 2">
    <name type="scientific">Araneus ventricosus</name>
    <name type="common">Orbweaver spider</name>
    <name type="synonym">Epeira ventricosa</name>
    <dbReference type="NCBI Taxonomy" id="182803"/>
    <lineage>
        <taxon>Eukaryota</taxon>
        <taxon>Metazoa</taxon>
        <taxon>Ecdysozoa</taxon>
        <taxon>Arthropoda</taxon>
        <taxon>Chelicerata</taxon>
        <taxon>Arachnida</taxon>
        <taxon>Araneae</taxon>
        <taxon>Araneomorphae</taxon>
        <taxon>Entelegynae</taxon>
        <taxon>Araneoidea</taxon>
        <taxon>Araneidae</taxon>
        <taxon>Araneus</taxon>
    </lineage>
</organism>
<dbReference type="Proteomes" id="UP000499080">
    <property type="component" value="Unassembled WGS sequence"/>
</dbReference>
<protein>
    <submittedName>
        <fullName evidence="1">Uncharacterized protein</fullName>
    </submittedName>
</protein>
<dbReference type="GO" id="GO:0003676">
    <property type="term" value="F:nucleic acid binding"/>
    <property type="evidence" value="ECO:0007669"/>
    <property type="project" value="InterPro"/>
</dbReference>
<dbReference type="OrthoDB" id="6427466at2759"/>
<dbReference type="InterPro" id="IPR036397">
    <property type="entry name" value="RNaseH_sf"/>
</dbReference>
<keyword evidence="2" id="KW-1185">Reference proteome</keyword>
<proteinExistence type="predicted"/>
<dbReference type="AlphaFoldDB" id="A0A4Y2S0W7"/>
<name>A0A4Y2S0W7_ARAVE</name>
<dbReference type="PANTHER" id="PTHR47326:SF1">
    <property type="entry name" value="HTH PSQ-TYPE DOMAIN-CONTAINING PROTEIN"/>
    <property type="match status" value="1"/>
</dbReference>